<sequence>MNEHQSNQVESIDVTDPQCDTQVTTRNSNENSSLLTKTIIEDKPPTLGEYTITERDDKPSLLEVFRHHVKSYNGSDDARLWLKHIQSKFMEFNLTFDERFELIPYFFEDDVFIWYTLNQDKFQSYAHLCQLFIQEYIKFNREQIQDRVVNAFCEQIPARVVNAHREQTPYHVINAHREQIQDRVVNASCEQIPDRVVNTNGEQINESSALHPLVVVNANREQINDLSKTIAKALIDKFIKDPLKFYGGKDNVTTWIDEIEQQFNIMHLNDNEKLKLIHICLACEALQWYKQHNFTCWTIFIDEIRKSFTSNLQRDMAFDKLKKYHQTIHQSVTQYYVEMMKIMKQADPQMNESTQVRYLMNGLRQSLSTETRRNYPANPEAFLSQAKIAEELTTLNNAFTGGSINNNELTASNSYSNINGSTIKNQFNDYRRDANDKNHYYNNNTNYSPHNDNNQHGYLNQISKSSFFNSSRQVNSVKSPQKIPSSSYNYNNNYNTHKNNRFQQQSQSYKCCFNCGSANHLARYCHHFGNRSQ</sequence>
<dbReference type="EMBL" id="CAJNOM010004173">
    <property type="protein sequence ID" value="CAF1653242.1"/>
    <property type="molecule type" value="Genomic_DNA"/>
</dbReference>
<evidence type="ECO:0000256" key="2">
    <source>
        <dbReference type="SAM" id="MobiDB-lite"/>
    </source>
</evidence>
<gene>
    <name evidence="4" type="ORF">BJG266_LOCUS44834</name>
    <name evidence="5" type="ORF">QVE165_LOCUS61806</name>
</gene>
<keyword evidence="1" id="KW-0862">Zinc</keyword>
<dbReference type="GO" id="GO:0003676">
    <property type="term" value="F:nucleic acid binding"/>
    <property type="evidence" value="ECO:0007669"/>
    <property type="project" value="InterPro"/>
</dbReference>
<dbReference type="Proteomes" id="UP000663877">
    <property type="component" value="Unassembled WGS sequence"/>
</dbReference>
<evidence type="ECO:0000256" key="1">
    <source>
        <dbReference type="PROSITE-ProRule" id="PRU00047"/>
    </source>
</evidence>
<feature type="region of interest" description="Disordered" evidence="2">
    <location>
        <begin position="1"/>
        <end position="30"/>
    </location>
</feature>
<dbReference type="Pfam" id="PF03732">
    <property type="entry name" value="Retrotrans_gag"/>
    <property type="match status" value="1"/>
</dbReference>
<keyword evidence="1" id="KW-0479">Metal-binding</keyword>
<keyword evidence="6" id="KW-1185">Reference proteome</keyword>
<evidence type="ECO:0000313" key="4">
    <source>
        <dbReference type="EMBL" id="CAF1529909.1"/>
    </source>
</evidence>
<dbReference type="OrthoDB" id="10012585at2759"/>
<accession>A0A816EVT4</accession>
<name>A0A816EVT4_9BILA</name>
<dbReference type="AlphaFoldDB" id="A0A816EVT4"/>
<feature type="domain" description="CCHC-type" evidence="3">
    <location>
        <begin position="512"/>
        <end position="525"/>
    </location>
</feature>
<dbReference type="GO" id="GO:0008270">
    <property type="term" value="F:zinc ion binding"/>
    <property type="evidence" value="ECO:0007669"/>
    <property type="project" value="UniProtKB-KW"/>
</dbReference>
<feature type="compositionally biased region" description="Polar residues" evidence="2">
    <location>
        <begin position="18"/>
        <end position="30"/>
    </location>
</feature>
<dbReference type="PROSITE" id="PS50158">
    <property type="entry name" value="ZF_CCHC"/>
    <property type="match status" value="1"/>
</dbReference>
<dbReference type="Proteomes" id="UP000663832">
    <property type="component" value="Unassembled WGS sequence"/>
</dbReference>
<proteinExistence type="predicted"/>
<dbReference type="InterPro" id="IPR005162">
    <property type="entry name" value="Retrotrans_gag_dom"/>
</dbReference>
<feature type="compositionally biased region" description="Polar residues" evidence="2">
    <location>
        <begin position="1"/>
        <end position="10"/>
    </location>
</feature>
<comment type="caution">
    <text evidence="5">The sequence shown here is derived from an EMBL/GenBank/DDBJ whole genome shotgun (WGS) entry which is preliminary data.</text>
</comment>
<evidence type="ECO:0000313" key="5">
    <source>
        <dbReference type="EMBL" id="CAF1653242.1"/>
    </source>
</evidence>
<reference evidence="5" key="1">
    <citation type="submission" date="2021-02" db="EMBL/GenBank/DDBJ databases">
        <authorList>
            <person name="Nowell W R."/>
        </authorList>
    </citation>
    <scope>NUCLEOTIDE SEQUENCE</scope>
</reference>
<dbReference type="InterPro" id="IPR001878">
    <property type="entry name" value="Znf_CCHC"/>
</dbReference>
<evidence type="ECO:0000313" key="6">
    <source>
        <dbReference type="Proteomes" id="UP000663832"/>
    </source>
</evidence>
<evidence type="ECO:0000259" key="3">
    <source>
        <dbReference type="PROSITE" id="PS50158"/>
    </source>
</evidence>
<organism evidence="5 6">
    <name type="scientific">Adineta steineri</name>
    <dbReference type="NCBI Taxonomy" id="433720"/>
    <lineage>
        <taxon>Eukaryota</taxon>
        <taxon>Metazoa</taxon>
        <taxon>Spiralia</taxon>
        <taxon>Gnathifera</taxon>
        <taxon>Rotifera</taxon>
        <taxon>Eurotatoria</taxon>
        <taxon>Bdelloidea</taxon>
        <taxon>Adinetida</taxon>
        <taxon>Adinetidae</taxon>
        <taxon>Adineta</taxon>
    </lineage>
</organism>
<keyword evidence="1" id="KW-0863">Zinc-finger</keyword>
<dbReference type="EMBL" id="CAJNOI010003808">
    <property type="protein sequence ID" value="CAF1529909.1"/>
    <property type="molecule type" value="Genomic_DNA"/>
</dbReference>
<protein>
    <recommendedName>
        <fullName evidence="3">CCHC-type domain-containing protein</fullName>
    </recommendedName>
</protein>